<dbReference type="InterPro" id="IPR011527">
    <property type="entry name" value="ABC1_TM_dom"/>
</dbReference>
<dbReference type="Gene3D" id="1.20.1560.10">
    <property type="entry name" value="ABC transporter type 1, transmembrane domain"/>
    <property type="match status" value="3"/>
</dbReference>
<feature type="transmembrane region" description="Helical" evidence="11">
    <location>
        <begin position="360"/>
        <end position="380"/>
    </location>
</feature>
<feature type="transmembrane region" description="Helical" evidence="11">
    <location>
        <begin position="251"/>
        <end position="271"/>
    </location>
</feature>
<keyword evidence="8 11" id="KW-0472">Membrane</keyword>
<gene>
    <name evidence="14" type="ORF">V8G54_018238</name>
</gene>
<dbReference type="GO" id="GO:0140359">
    <property type="term" value="F:ABC-type transporter activity"/>
    <property type="evidence" value="ECO:0007669"/>
    <property type="project" value="InterPro"/>
</dbReference>
<evidence type="ECO:0000313" key="14">
    <source>
        <dbReference type="EMBL" id="WVZ04892.1"/>
    </source>
</evidence>
<feature type="domain" description="ABC transporter" evidence="12">
    <location>
        <begin position="423"/>
        <end position="659"/>
    </location>
</feature>
<feature type="transmembrane region" description="Helical" evidence="11">
    <location>
        <begin position="998"/>
        <end position="1021"/>
    </location>
</feature>
<keyword evidence="15" id="KW-1185">Reference proteome</keyword>
<keyword evidence="6" id="KW-0067">ATP-binding</keyword>
<feature type="domain" description="ABC transporter" evidence="12">
    <location>
        <begin position="1097"/>
        <end position="1334"/>
    </location>
</feature>
<dbReference type="EMBL" id="CP144695">
    <property type="protein sequence ID" value="WVZ04892.1"/>
    <property type="molecule type" value="Genomic_DNA"/>
</dbReference>
<dbReference type="SUPFAM" id="SSF90123">
    <property type="entry name" value="ABC transporter transmembrane region"/>
    <property type="match status" value="3"/>
</dbReference>
<feature type="transmembrane region" description="Helical" evidence="11">
    <location>
        <begin position="225"/>
        <end position="244"/>
    </location>
</feature>
<feature type="transmembrane region" description="Helical" evidence="11">
    <location>
        <begin position="896"/>
        <end position="915"/>
    </location>
</feature>
<dbReference type="InterPro" id="IPR017871">
    <property type="entry name" value="ABC_transporter-like_CS"/>
</dbReference>
<dbReference type="CDD" id="cd18578">
    <property type="entry name" value="ABC_6TM_Pgp_ABCB1_D2_like"/>
    <property type="match status" value="1"/>
</dbReference>
<organism evidence="14 15">
    <name type="scientific">Vigna mungo</name>
    <name type="common">Black gram</name>
    <name type="synonym">Phaseolus mungo</name>
    <dbReference type="NCBI Taxonomy" id="3915"/>
    <lineage>
        <taxon>Eukaryota</taxon>
        <taxon>Viridiplantae</taxon>
        <taxon>Streptophyta</taxon>
        <taxon>Embryophyta</taxon>
        <taxon>Tracheophyta</taxon>
        <taxon>Spermatophyta</taxon>
        <taxon>Magnoliopsida</taxon>
        <taxon>eudicotyledons</taxon>
        <taxon>Gunneridae</taxon>
        <taxon>Pentapetalae</taxon>
        <taxon>rosids</taxon>
        <taxon>fabids</taxon>
        <taxon>Fabales</taxon>
        <taxon>Fabaceae</taxon>
        <taxon>Papilionoideae</taxon>
        <taxon>50 kb inversion clade</taxon>
        <taxon>NPAAA clade</taxon>
        <taxon>indigoferoid/millettioid clade</taxon>
        <taxon>Phaseoleae</taxon>
        <taxon>Vigna</taxon>
    </lineage>
</organism>
<dbReference type="InterPro" id="IPR036640">
    <property type="entry name" value="ABC1_TM_sf"/>
</dbReference>
<proteinExistence type="inferred from homology"/>
<evidence type="ECO:0000256" key="4">
    <source>
        <dbReference type="ARBA" id="ARBA00022737"/>
    </source>
</evidence>
<dbReference type="Proteomes" id="UP001374535">
    <property type="component" value="Chromosome 6"/>
</dbReference>
<keyword evidence="7 11" id="KW-1133">Transmembrane helix</keyword>
<dbReference type="GO" id="GO:0005524">
    <property type="term" value="F:ATP binding"/>
    <property type="evidence" value="ECO:0007669"/>
    <property type="project" value="UniProtKB-KW"/>
</dbReference>
<dbReference type="CDD" id="cd18577">
    <property type="entry name" value="ABC_6TM_Pgp_ABCB1_D1_like"/>
    <property type="match status" value="1"/>
</dbReference>
<dbReference type="PROSITE" id="PS50893">
    <property type="entry name" value="ABC_TRANSPORTER_2"/>
    <property type="match status" value="2"/>
</dbReference>
<evidence type="ECO:0000256" key="5">
    <source>
        <dbReference type="ARBA" id="ARBA00022741"/>
    </source>
</evidence>
<dbReference type="GO" id="GO:0016020">
    <property type="term" value="C:membrane"/>
    <property type="evidence" value="ECO:0007669"/>
    <property type="project" value="InterPro"/>
</dbReference>
<dbReference type="InterPro" id="IPR003439">
    <property type="entry name" value="ABC_transporter-like_ATP-bd"/>
</dbReference>
<evidence type="ECO:0000256" key="6">
    <source>
        <dbReference type="ARBA" id="ARBA00022840"/>
    </source>
</evidence>
<dbReference type="Pfam" id="PF00664">
    <property type="entry name" value="ABC_membrane"/>
    <property type="match status" value="3"/>
</dbReference>
<feature type="transmembrane region" description="Helical" evidence="11">
    <location>
        <begin position="80"/>
        <end position="103"/>
    </location>
</feature>
<dbReference type="CDD" id="cd03249">
    <property type="entry name" value="ABC_MTABC3_MDL1_MDL2"/>
    <property type="match status" value="2"/>
</dbReference>
<comment type="similarity">
    <text evidence="1">Belongs to the ABC transporter superfamily. ABCB family. Multidrug resistance exporter (TC 3.A.1.201) subfamily.</text>
</comment>
<dbReference type="FunFam" id="3.40.50.300:FF:000205">
    <property type="entry name" value="ABC transporter B family member 4"/>
    <property type="match status" value="2"/>
</dbReference>
<feature type="transmembrane region" description="Helical" evidence="11">
    <location>
        <begin position="132"/>
        <end position="151"/>
    </location>
</feature>
<accession>A0AAQ3RSI7</accession>
<evidence type="ECO:0000259" key="12">
    <source>
        <dbReference type="PROSITE" id="PS50893"/>
    </source>
</evidence>
<keyword evidence="3 11" id="KW-0812">Transmembrane</keyword>
<evidence type="ECO:0000313" key="15">
    <source>
        <dbReference type="Proteomes" id="UP001374535"/>
    </source>
</evidence>
<evidence type="ECO:0000256" key="10">
    <source>
        <dbReference type="SAM" id="MobiDB-lite"/>
    </source>
</evidence>
<dbReference type="SMART" id="SM00382">
    <property type="entry name" value="AAA"/>
    <property type="match status" value="2"/>
</dbReference>
<evidence type="ECO:0000256" key="7">
    <source>
        <dbReference type="ARBA" id="ARBA00022989"/>
    </source>
</evidence>
<evidence type="ECO:0008006" key="16">
    <source>
        <dbReference type="Google" id="ProtNLM"/>
    </source>
</evidence>
<feature type="transmembrane region" description="Helical" evidence="11">
    <location>
        <begin position="861"/>
        <end position="884"/>
    </location>
</feature>
<feature type="region of interest" description="Disordered" evidence="10">
    <location>
        <begin position="668"/>
        <end position="691"/>
    </location>
</feature>
<dbReference type="PANTHER" id="PTHR45136:SF2">
    <property type="entry name" value="ABC TRANSPORTER DOMAIN-CONTAINING PROTEIN"/>
    <property type="match status" value="1"/>
</dbReference>
<keyword evidence="9" id="KW-0325">Glycoprotein</keyword>
<evidence type="ECO:0000256" key="8">
    <source>
        <dbReference type="ARBA" id="ARBA00023136"/>
    </source>
</evidence>
<evidence type="ECO:0000256" key="1">
    <source>
        <dbReference type="ARBA" id="ARBA00007577"/>
    </source>
</evidence>
<evidence type="ECO:0000259" key="13">
    <source>
        <dbReference type="PROSITE" id="PS50929"/>
    </source>
</evidence>
<evidence type="ECO:0000256" key="2">
    <source>
        <dbReference type="ARBA" id="ARBA00022448"/>
    </source>
</evidence>
<sequence>MSQQHSSRQAKKAEKPYSINYRSGSPNLTVVCLSRKRVCLKMVRNQKSVLAMVSQERKKKMRNGSHGFGSIFMHADGKDLFFMILGTVGAVGEGFATPLVLFISSRMMNNIGGSSNMKGNTFIHNIDKNAVAWLYLALASFAVCFLGEFWFGNDFAFPFSLSGYCWTRTSERQAARMRFRYLKAVLRQDIAYFDMHVTSTSEIITSVSNDSLVIQDVLSEKVPNFLMNISLFVGSYIAAFAMLWRLAIVGFPFVVLLVIPGLIYGKTLLGLSSKIRDEYNEAGTVVEQAISSIRTVYSFVGESQTLNTFSNALQGTVKLGLKQGWAKGLAIGSNGVVFAIWSFMCYYGSRLVIYHGVKGGTVFAVGAAIAVGGLGLGAALSNVKFFSEAGAAAERIKEVIKRVPTIDSESEEGEILERVYGEVEFDRVEFAYPSRPESAVLNGLSVRIPAGKRVALVGESGSGKSTVIALLQRFYDPVGGEVRLDGVGIQKLQVKWMRSQMGLVSQEPALFATTIKENILFGREDATDDQVVEAAKAAHAHDFISLLPHGYQTQVGERGVQMSGGQKQRIAIARAIIKKPRILLLDEATSALDTESEHLVQQALDNAAAGCTAIIIAHRLSTIQNADLIVVVAGGKVIEMGSHDELLENDTSAYASSFRLQQQTQKAKVAESEENVAPGSATSTTSTTDMEDALPVGPFGGSGTDVAEGKKVPAPSFHRLVSLSAPEWKHVVMGCLNAMVFGAVQPVYAFTMGSTILMYFHADHEEIVRKTRIYSFAFLGLFVVSFIANVGQHYCFAYMGEYLTKRVRQTVLSKILTFEIGWFDLDENSSGAICSRLAKDANVDYEALKVELWLLSQQRKVIVGSLAASYKIFVVVSVVVIESLTSVRSLVGDRMALLVQTFSAVITAYTMGLIISWKLSIVMIAVQPIIIGCFYTRRVLLKSMSNMSMKAQQQSSKLASEAVSNLRTVTAFSSQDRILKMLEASQEGPSRENIRQSWFAGIGLGFSQGLASCVWALDFWYGGRLISYGHITTKAFFESFMVLVSTGRIIADAGSMTTDLARGADVVASTFGIIDRSTKIEPDDPNGYKAEKLVGEIEFHEVHFWYPTRPDVAIFQGFSMKMEAGKSTALVGQSGSGKSTIIGLIERFYDPLRGMVTIDGMDIRRYNLKSLRKHIALVSQEPTLFGGTIRENITYGRGGRVDESEMIEAARAANAHDFIAGLKEGYETWCGEKGVQLSGGQKQRIAIARAILKNPKVLLLDEATSALDGQSEKVVQDTLMRVMIGRTSVVVAHRLSTIHHCDAIAVMEKGRVVETGTHSSLLAKGPCGAYYSLVSLQTRHAATLNNTSTKATHPVT</sequence>
<feature type="domain" description="ABC transmembrane type-1" evidence="13">
    <location>
        <begin position="738"/>
        <end position="1062"/>
    </location>
</feature>
<keyword evidence="5" id="KW-0547">Nucleotide-binding</keyword>
<reference evidence="14 15" key="1">
    <citation type="journal article" date="2023" name="Life. Sci Alliance">
        <title>Evolutionary insights into 3D genome organization and epigenetic landscape of Vigna mungo.</title>
        <authorList>
            <person name="Junaid A."/>
            <person name="Singh B."/>
            <person name="Bhatia S."/>
        </authorList>
    </citation>
    <scope>NUCLEOTIDE SEQUENCE [LARGE SCALE GENOMIC DNA]</scope>
    <source>
        <strain evidence="14">Urdbean</strain>
    </source>
</reference>
<name>A0AAQ3RSI7_VIGMU</name>
<feature type="transmembrane region" description="Helical" evidence="11">
    <location>
        <begin position="773"/>
        <end position="794"/>
    </location>
</feature>
<dbReference type="Pfam" id="PF00005">
    <property type="entry name" value="ABC_tran"/>
    <property type="match status" value="2"/>
</dbReference>
<feature type="domain" description="ABC transmembrane type-1" evidence="13">
    <location>
        <begin position="84"/>
        <end position="388"/>
    </location>
</feature>
<dbReference type="GO" id="GO:0016887">
    <property type="term" value="F:ATP hydrolysis activity"/>
    <property type="evidence" value="ECO:0007669"/>
    <property type="project" value="InterPro"/>
</dbReference>
<dbReference type="PROSITE" id="PS50929">
    <property type="entry name" value="ABC_TM1F"/>
    <property type="match status" value="2"/>
</dbReference>
<dbReference type="PANTHER" id="PTHR45136">
    <property type="entry name" value="ABC TRANSPORTER DOMAIN-CONTAINING PROTEIN"/>
    <property type="match status" value="1"/>
</dbReference>
<dbReference type="InterPro" id="IPR003593">
    <property type="entry name" value="AAA+_ATPase"/>
</dbReference>
<dbReference type="SUPFAM" id="SSF52540">
    <property type="entry name" value="P-loop containing nucleoside triphosphate hydrolases"/>
    <property type="match status" value="2"/>
</dbReference>
<evidence type="ECO:0000256" key="9">
    <source>
        <dbReference type="ARBA" id="ARBA00023180"/>
    </source>
</evidence>
<dbReference type="Gene3D" id="3.40.50.300">
    <property type="entry name" value="P-loop containing nucleotide triphosphate hydrolases"/>
    <property type="match status" value="2"/>
</dbReference>
<dbReference type="PROSITE" id="PS00211">
    <property type="entry name" value="ABC_TRANSPORTER_1"/>
    <property type="match status" value="2"/>
</dbReference>
<feature type="transmembrane region" description="Helical" evidence="11">
    <location>
        <begin position="329"/>
        <end position="348"/>
    </location>
</feature>
<keyword evidence="2" id="KW-0813">Transport</keyword>
<evidence type="ECO:0000256" key="11">
    <source>
        <dbReference type="SAM" id="Phobius"/>
    </source>
</evidence>
<keyword evidence="4" id="KW-0677">Repeat</keyword>
<evidence type="ECO:0000256" key="3">
    <source>
        <dbReference type="ARBA" id="ARBA00022692"/>
    </source>
</evidence>
<feature type="transmembrane region" description="Helical" evidence="11">
    <location>
        <begin position="921"/>
        <end position="940"/>
    </location>
</feature>
<feature type="transmembrane region" description="Helical" evidence="11">
    <location>
        <begin position="739"/>
        <end position="761"/>
    </location>
</feature>
<protein>
    <recommendedName>
        <fullName evidence="16">ABC transporter B family member 15</fullName>
    </recommendedName>
</protein>
<dbReference type="InterPro" id="IPR027417">
    <property type="entry name" value="P-loop_NTPase"/>
</dbReference>